<protein>
    <submittedName>
        <fullName evidence="3">Transmembrane protein</fullName>
    </submittedName>
</protein>
<proteinExistence type="predicted"/>
<feature type="compositionally biased region" description="Basic and acidic residues" evidence="1">
    <location>
        <begin position="1"/>
        <end position="10"/>
    </location>
</feature>
<organism evidence="2 3">
    <name type="scientific">Panagrellus redivivus</name>
    <name type="common">Microworm</name>
    <dbReference type="NCBI Taxonomy" id="6233"/>
    <lineage>
        <taxon>Eukaryota</taxon>
        <taxon>Metazoa</taxon>
        <taxon>Ecdysozoa</taxon>
        <taxon>Nematoda</taxon>
        <taxon>Chromadorea</taxon>
        <taxon>Rhabditida</taxon>
        <taxon>Tylenchina</taxon>
        <taxon>Panagrolaimomorpha</taxon>
        <taxon>Panagrolaimoidea</taxon>
        <taxon>Panagrolaimidae</taxon>
        <taxon>Panagrellus</taxon>
    </lineage>
</organism>
<dbReference type="WBParaSite" id="Pan_g4287.t1">
    <property type="protein sequence ID" value="Pan_g4287.t1"/>
    <property type="gene ID" value="Pan_g4287"/>
</dbReference>
<evidence type="ECO:0000256" key="1">
    <source>
        <dbReference type="SAM" id="MobiDB-lite"/>
    </source>
</evidence>
<evidence type="ECO:0000313" key="2">
    <source>
        <dbReference type="Proteomes" id="UP000492821"/>
    </source>
</evidence>
<name>A0A7E4VYK2_PANRE</name>
<evidence type="ECO:0000313" key="3">
    <source>
        <dbReference type="WBParaSite" id="Pan_g4287.t1"/>
    </source>
</evidence>
<dbReference type="Proteomes" id="UP000492821">
    <property type="component" value="Unassembled WGS sequence"/>
</dbReference>
<accession>A0A7E4VYK2</accession>
<keyword evidence="2" id="KW-1185">Reference proteome</keyword>
<dbReference type="AlphaFoldDB" id="A0A7E4VYK2"/>
<reference evidence="3" key="2">
    <citation type="submission" date="2020-10" db="UniProtKB">
        <authorList>
            <consortium name="WormBaseParasite"/>
        </authorList>
    </citation>
    <scope>IDENTIFICATION</scope>
</reference>
<reference evidence="2" key="1">
    <citation type="journal article" date="2013" name="Genetics">
        <title>The draft genome and transcriptome of Panagrellus redivivus are shaped by the harsh demands of a free-living lifestyle.</title>
        <authorList>
            <person name="Srinivasan J."/>
            <person name="Dillman A.R."/>
            <person name="Macchietto M.G."/>
            <person name="Heikkinen L."/>
            <person name="Lakso M."/>
            <person name="Fracchia K.M."/>
            <person name="Antoshechkin I."/>
            <person name="Mortazavi A."/>
            <person name="Wong G."/>
            <person name="Sternberg P.W."/>
        </authorList>
    </citation>
    <scope>NUCLEOTIDE SEQUENCE [LARGE SCALE GENOMIC DNA]</scope>
    <source>
        <strain evidence="2">MT8872</strain>
    </source>
</reference>
<sequence>MGESKGKEEAAMLAIQTEQDDKKRRNKNADNPTKRGATAPHARNARALWSATHVAMLCTGPTDPTMMMIVHAQGAGWMVAIGRCRGSRRPERISGTLSGFKFWNYIFKTIYQTKNNFNAIKVTISLVSTNLFNLFSFTKKPDNLSTYKTSSTRFIQDGCDTRE</sequence>
<feature type="region of interest" description="Disordered" evidence="1">
    <location>
        <begin position="1"/>
        <end position="42"/>
    </location>
</feature>